<name>A0A6C0BJS0_9ZZZZ</name>
<feature type="region of interest" description="Disordered" evidence="1">
    <location>
        <begin position="136"/>
        <end position="164"/>
    </location>
</feature>
<sequence>MPYFYAVDIHMNAYLLQCYYPYPHLPHSMKISCSETRIVITDPVTGITTGRNTRILSSSFKLRISRMVLSHRQQIGWQPSRVIRVYQLDITRYGSGEFIMYENHFGEYVIYGLGTPVLQYHVGRMHMLPHLPYPPHQQHPPFSSPSQPFPFSSPSLSPSPPPIIPIEPIAFGE</sequence>
<evidence type="ECO:0000313" key="2">
    <source>
        <dbReference type="EMBL" id="QHS92262.1"/>
    </source>
</evidence>
<dbReference type="AlphaFoldDB" id="A0A6C0BJS0"/>
<evidence type="ECO:0000256" key="1">
    <source>
        <dbReference type="SAM" id="MobiDB-lite"/>
    </source>
</evidence>
<reference evidence="2" key="1">
    <citation type="journal article" date="2020" name="Nature">
        <title>Giant virus diversity and host interactions through global metagenomics.</title>
        <authorList>
            <person name="Schulz F."/>
            <person name="Roux S."/>
            <person name="Paez-Espino D."/>
            <person name="Jungbluth S."/>
            <person name="Walsh D.A."/>
            <person name="Denef V.J."/>
            <person name="McMahon K.D."/>
            <person name="Konstantinidis K.T."/>
            <person name="Eloe-Fadrosh E.A."/>
            <person name="Kyrpides N.C."/>
            <person name="Woyke T."/>
        </authorList>
    </citation>
    <scope>NUCLEOTIDE SEQUENCE</scope>
    <source>
        <strain evidence="2">GVMAG-M-3300014204-73</strain>
    </source>
</reference>
<dbReference type="EMBL" id="MN739177">
    <property type="protein sequence ID" value="QHS92262.1"/>
    <property type="molecule type" value="Genomic_DNA"/>
</dbReference>
<accession>A0A6C0BJS0</accession>
<feature type="compositionally biased region" description="Low complexity" evidence="1">
    <location>
        <begin position="139"/>
        <end position="156"/>
    </location>
</feature>
<organism evidence="2">
    <name type="scientific">viral metagenome</name>
    <dbReference type="NCBI Taxonomy" id="1070528"/>
    <lineage>
        <taxon>unclassified sequences</taxon>
        <taxon>metagenomes</taxon>
        <taxon>organismal metagenomes</taxon>
    </lineage>
</organism>
<protein>
    <submittedName>
        <fullName evidence="2">Uncharacterized protein</fullName>
    </submittedName>
</protein>
<proteinExistence type="predicted"/>